<dbReference type="Pfam" id="PF00078">
    <property type="entry name" value="RVT_1"/>
    <property type="match status" value="1"/>
</dbReference>
<dbReference type="Pfam" id="PF26215">
    <property type="entry name" value="HTH_animal"/>
    <property type="match status" value="1"/>
</dbReference>
<feature type="region of interest" description="Disordered" evidence="1">
    <location>
        <begin position="440"/>
        <end position="465"/>
    </location>
</feature>
<feature type="compositionally biased region" description="Low complexity" evidence="1">
    <location>
        <begin position="445"/>
        <end position="457"/>
    </location>
</feature>
<evidence type="ECO:0000256" key="1">
    <source>
        <dbReference type="SAM" id="MobiDB-lite"/>
    </source>
</evidence>
<dbReference type="PANTHER" id="PTHR21301">
    <property type="entry name" value="REVERSE TRANSCRIPTASE"/>
    <property type="match status" value="1"/>
</dbReference>
<dbReference type="InterPro" id="IPR058912">
    <property type="entry name" value="HTH_animal"/>
</dbReference>
<keyword evidence="2" id="KW-0812">Transmembrane</keyword>
<dbReference type="AlphaFoldDB" id="A0A814NAI2"/>
<protein>
    <recommendedName>
        <fullName evidence="3">Reverse transcriptase domain-containing protein</fullName>
    </recommendedName>
</protein>
<comment type="caution">
    <text evidence="4">The sequence shown here is derived from an EMBL/GenBank/DDBJ whole genome shotgun (WGS) entry which is preliminary data.</text>
</comment>
<proteinExistence type="predicted"/>
<evidence type="ECO:0000256" key="2">
    <source>
        <dbReference type="SAM" id="Phobius"/>
    </source>
</evidence>
<evidence type="ECO:0000313" key="5">
    <source>
        <dbReference type="Proteomes" id="UP000663864"/>
    </source>
</evidence>
<dbReference type="InterPro" id="IPR043502">
    <property type="entry name" value="DNA/RNA_pol_sf"/>
</dbReference>
<evidence type="ECO:0000259" key="3">
    <source>
        <dbReference type="PROSITE" id="PS50878"/>
    </source>
</evidence>
<dbReference type="InterPro" id="IPR000477">
    <property type="entry name" value="RT_dom"/>
</dbReference>
<feature type="domain" description="Reverse transcriptase" evidence="3">
    <location>
        <begin position="1"/>
        <end position="182"/>
    </location>
</feature>
<reference evidence="4" key="1">
    <citation type="submission" date="2021-02" db="EMBL/GenBank/DDBJ databases">
        <authorList>
            <person name="Nowell W R."/>
        </authorList>
    </citation>
    <scope>NUCLEOTIDE SEQUENCE</scope>
</reference>
<evidence type="ECO:0000313" key="4">
    <source>
        <dbReference type="EMBL" id="CAF1090521.1"/>
    </source>
</evidence>
<feature type="transmembrane region" description="Helical" evidence="2">
    <location>
        <begin position="488"/>
        <end position="508"/>
    </location>
</feature>
<dbReference type="EMBL" id="CAJNOT010000832">
    <property type="protein sequence ID" value="CAF1090521.1"/>
    <property type="molecule type" value="Genomic_DNA"/>
</dbReference>
<name>A0A814NAI2_9BILA</name>
<keyword evidence="2" id="KW-1133">Transmembrane helix</keyword>
<dbReference type="PROSITE" id="PS50878">
    <property type="entry name" value="RT_POL"/>
    <property type="match status" value="1"/>
</dbReference>
<keyword evidence="2" id="KW-0472">Membrane</keyword>
<dbReference type="SUPFAM" id="SSF56672">
    <property type="entry name" value="DNA/RNA polymerases"/>
    <property type="match status" value="1"/>
</dbReference>
<dbReference type="PANTHER" id="PTHR21301:SF10">
    <property type="entry name" value="REVERSE TRANSCRIPTASE DOMAIN-CONTAINING PROTEIN"/>
    <property type="match status" value="1"/>
</dbReference>
<organism evidence="4 5">
    <name type="scientific">Rotaria sordida</name>
    <dbReference type="NCBI Taxonomy" id="392033"/>
    <lineage>
        <taxon>Eukaryota</taxon>
        <taxon>Metazoa</taxon>
        <taxon>Spiralia</taxon>
        <taxon>Gnathifera</taxon>
        <taxon>Rotifera</taxon>
        <taxon>Eurotatoria</taxon>
        <taxon>Bdelloidea</taxon>
        <taxon>Philodinida</taxon>
        <taxon>Philodinidae</taxon>
        <taxon>Rotaria</taxon>
    </lineage>
</organism>
<accession>A0A814NAI2</accession>
<dbReference type="Proteomes" id="UP000663864">
    <property type="component" value="Unassembled WGS sequence"/>
</dbReference>
<gene>
    <name evidence="4" type="ORF">ZHD862_LOCUS17064</name>
</gene>
<sequence length="511" mass="58429">MVSFDIVSLYTNIPLAETIQIILDHLYKDRTPPTTIPRDDMKKLLEFATQDSHFLFNGKIYDQKDGVSMGSPLAPLLAEIFLQDFEKKHLSSFKEKGIVYWKRYVDDTFVLLDPKVSAKDIAAQLSQCHPSLKFTCEEEYTSTNKDLSKEGSPQKKFLRQNRYSTEKKGSTEEKKSTLRIALSFLDVLVERQPGIGFESRKYRKETFTGLLTKWDSFVPKQYKYNAISTMVYRATRICSTYEALHDEFDIIRGLALDNGYPVAFVESIIRRQLNLIYTPRAITPTAPETDNVVLRVPYYGKPSQIYAKRVTAAVAKQYPLKQVRVVYDVTARIGQNFSTKDQIPTELKSGVVYEATCPQCKEQYIGKTCRHLKTRMNEHLAEQKKFLSPPVKVAEPKANSNAPSKKVIGNHNLHMMMTRSKSHMIKHEINQRKLLPRALTKADNTQKQTETSNTTTETKIHITRSQTKKVPSIKTDLKKISFIINNNIIAILLMMIIIIIIIAIFVVVTGD</sequence>